<sequence>MDPDLRLLRELGEQLKPPAGQLPADLRHRVLSRAGRAPRQRSRSWSRMWRPALVSATTAAVAVAIAVPVAFTRSGGDRPPATAEVAQLAAERAAAAPAVSARPDQFIYTESVVRYLTVHGGQAPSAADDGPLLVREWRSADGARDGLVRRRPLDQPQAAWHDETVAGCRDGYQSTAVPQWRVPCASEPGAGLPVDADAMLAYLRRSGSSDDQAFDNAARVLYLSQHAPAVQAAVFAAVGRIPGVTVRRDVVDVTGRSGVALASRSRDAETELIFDRTTFAYLGVNRTILRLTLPSQATEPAPRILIRQAVEHVAIVDSVGSER</sequence>
<gene>
    <name evidence="2" type="ORF">Dfulv_31725</name>
</gene>
<name>A0ABY5VR95_9ACTN</name>
<dbReference type="RefSeq" id="WP_259857473.1">
    <property type="nucleotide sequence ID" value="NZ_BAAAST010000001.1"/>
</dbReference>
<dbReference type="NCBIfam" id="NF038083">
    <property type="entry name" value="CU044_5270_fam"/>
    <property type="match status" value="1"/>
</dbReference>
<dbReference type="Proteomes" id="UP001059617">
    <property type="component" value="Chromosome"/>
</dbReference>
<keyword evidence="1" id="KW-0472">Membrane</keyword>
<proteinExistence type="predicted"/>
<organism evidence="2 3">
    <name type="scientific">Dactylosporangium fulvum</name>
    <dbReference type="NCBI Taxonomy" id="53359"/>
    <lineage>
        <taxon>Bacteria</taxon>
        <taxon>Bacillati</taxon>
        <taxon>Actinomycetota</taxon>
        <taxon>Actinomycetes</taxon>
        <taxon>Micromonosporales</taxon>
        <taxon>Micromonosporaceae</taxon>
        <taxon>Dactylosporangium</taxon>
    </lineage>
</organism>
<keyword evidence="3" id="KW-1185">Reference proteome</keyword>
<keyword evidence="1" id="KW-1133">Transmembrane helix</keyword>
<evidence type="ECO:0000313" key="2">
    <source>
        <dbReference type="EMBL" id="UWP79715.1"/>
    </source>
</evidence>
<feature type="transmembrane region" description="Helical" evidence="1">
    <location>
        <begin position="49"/>
        <end position="71"/>
    </location>
</feature>
<evidence type="ECO:0000256" key="1">
    <source>
        <dbReference type="SAM" id="Phobius"/>
    </source>
</evidence>
<reference evidence="2" key="1">
    <citation type="submission" date="2021-04" db="EMBL/GenBank/DDBJ databases">
        <authorList>
            <person name="Hartkoorn R.C."/>
            <person name="Beaudoing E."/>
            <person name="Hot D."/>
        </authorList>
    </citation>
    <scope>NUCLEOTIDE SEQUENCE</scope>
    <source>
        <strain evidence="2">NRRL B-16292</strain>
    </source>
</reference>
<accession>A0ABY5VR95</accession>
<reference evidence="2" key="2">
    <citation type="submission" date="2022-09" db="EMBL/GenBank/DDBJ databases">
        <title>Biosynthetic gene clusters of Dactylosporangioum fulvum.</title>
        <authorList>
            <person name="Caradec T."/>
        </authorList>
    </citation>
    <scope>NUCLEOTIDE SEQUENCE</scope>
    <source>
        <strain evidence="2">NRRL B-16292</strain>
    </source>
</reference>
<evidence type="ECO:0000313" key="3">
    <source>
        <dbReference type="Proteomes" id="UP001059617"/>
    </source>
</evidence>
<keyword evidence="1" id="KW-0812">Transmembrane</keyword>
<protein>
    <submittedName>
        <fullName evidence="2">CU044_5270 family protein</fullName>
    </submittedName>
</protein>
<dbReference type="EMBL" id="CP073720">
    <property type="protein sequence ID" value="UWP79715.1"/>
    <property type="molecule type" value="Genomic_DNA"/>
</dbReference>
<dbReference type="InterPro" id="IPR047789">
    <property type="entry name" value="CU044_5270-like"/>
</dbReference>